<dbReference type="Proteomes" id="UP000654918">
    <property type="component" value="Unassembled WGS sequence"/>
</dbReference>
<dbReference type="SUPFAM" id="SSF56801">
    <property type="entry name" value="Acetyl-CoA synthetase-like"/>
    <property type="match status" value="1"/>
</dbReference>
<dbReference type="PANTHER" id="PTHR43767:SF1">
    <property type="entry name" value="NONRIBOSOMAL PEPTIDE SYNTHASE PES1 (EUROFUNG)-RELATED"/>
    <property type="match status" value="1"/>
</dbReference>
<dbReference type="FunFam" id="3.30.300.30:FF:000008">
    <property type="entry name" value="2,3-dihydroxybenzoate-AMP ligase"/>
    <property type="match status" value="1"/>
</dbReference>
<dbReference type="AlphaFoldDB" id="A0A8H6KL20"/>
<comment type="caution">
    <text evidence="5">The sequence shown here is derived from an EMBL/GenBank/DDBJ whole genome shotgun (WGS) entry which is preliminary data.</text>
</comment>
<keyword evidence="6" id="KW-1185">Reference proteome</keyword>
<comment type="similarity">
    <text evidence="1">Belongs to the ATP-dependent AMP-binding enzyme family.</text>
</comment>
<dbReference type="InterPro" id="IPR025110">
    <property type="entry name" value="AMP-bd_C"/>
</dbReference>
<dbReference type="Gene3D" id="3.30.300.30">
    <property type="match status" value="1"/>
</dbReference>
<dbReference type="GO" id="GO:0016878">
    <property type="term" value="F:acid-thiol ligase activity"/>
    <property type="evidence" value="ECO:0007669"/>
    <property type="project" value="UniProtKB-ARBA"/>
</dbReference>
<evidence type="ECO:0000256" key="1">
    <source>
        <dbReference type="ARBA" id="ARBA00006432"/>
    </source>
</evidence>
<dbReference type="InterPro" id="IPR020845">
    <property type="entry name" value="AMP-binding_CS"/>
</dbReference>
<keyword evidence="2" id="KW-0436">Ligase</keyword>
<dbReference type="InterPro" id="IPR045851">
    <property type="entry name" value="AMP-bd_C_sf"/>
</dbReference>
<reference evidence="5" key="1">
    <citation type="journal article" date="2020" name="Phytopathology">
        <title>Genome Sequence Resources of Colletotrichum truncatum, C. plurivorum, C. musicola, and C. sojae: Four Species Pathogenic to Soybean (Glycine max).</title>
        <authorList>
            <person name="Rogerio F."/>
            <person name="Boufleur T.R."/>
            <person name="Ciampi-Guillardi M."/>
            <person name="Sukno S.A."/>
            <person name="Thon M.R."/>
            <person name="Massola Junior N.S."/>
            <person name="Baroncelli R."/>
        </authorList>
    </citation>
    <scope>NUCLEOTIDE SEQUENCE</scope>
    <source>
        <strain evidence="5">LFN00145</strain>
    </source>
</reference>
<evidence type="ECO:0000313" key="5">
    <source>
        <dbReference type="EMBL" id="KAF6833040.1"/>
    </source>
</evidence>
<accession>A0A8H6KL20</accession>
<evidence type="ECO:0000313" key="6">
    <source>
        <dbReference type="Proteomes" id="UP000654918"/>
    </source>
</evidence>
<name>A0A8H6KL20_9PEZI</name>
<dbReference type="PROSITE" id="PS00455">
    <property type="entry name" value="AMP_BINDING"/>
    <property type="match status" value="1"/>
</dbReference>
<dbReference type="InterPro" id="IPR042099">
    <property type="entry name" value="ANL_N_sf"/>
</dbReference>
<dbReference type="Pfam" id="PF13193">
    <property type="entry name" value="AMP-binding_C"/>
    <property type="match status" value="1"/>
</dbReference>
<dbReference type="InterPro" id="IPR000873">
    <property type="entry name" value="AMP-dep_synth/lig_dom"/>
</dbReference>
<dbReference type="InterPro" id="IPR050237">
    <property type="entry name" value="ATP-dep_AMP-bd_enzyme"/>
</dbReference>
<evidence type="ECO:0000259" key="4">
    <source>
        <dbReference type="Pfam" id="PF13193"/>
    </source>
</evidence>
<sequence length="510" mass="54306">MAGSFALDPVQLHARLRPDGLACIDLATNRRWTYQELDSDVQRATTVLAAHAVRAGDRVATLAANSVHQIILLQALMRLGAIHVPLNWRLTRSELAKVLADCEPSIVLTDMLDPSQVEGEGEDDLLLPPGCRHVGFASFCAAADAAEPGPILQARPAQEACVLLYTSGTSGAPKGVILTTASMMAATLSFGIITEADTGCVFLCDGPMFHFMGLVIHVWSPLTRGGTVIVSPRFSPEATNSRLADRELAVTHYFCVPQMTEALVRAPNFDPAAWTTLKALFTGGAPNPPARTRWWLDRGVLVVNGYGSTEAGTVSGMPVCAELIRSKAGSVGPPAPLTSIRVVDAAGLPAPVGEPGEILVSGPSITPGYWNNPEEDAAAFTVDGWFRTGDIGRVDEDGFIFLIDRRKHMFISGGENVYPAEVEAALAEHPEVLEAAVIGVPDERWGEAGRAFVVAAPGSRLTHRELVSHCQALIARYKIPKGTVLVSDLPKTGSGKIQKHLLVGDSIARL</sequence>
<dbReference type="PANTHER" id="PTHR43767">
    <property type="entry name" value="LONG-CHAIN-FATTY-ACID--COA LIGASE"/>
    <property type="match status" value="1"/>
</dbReference>
<feature type="domain" description="AMP-binding enzyme C-terminal" evidence="4">
    <location>
        <begin position="421"/>
        <end position="496"/>
    </location>
</feature>
<gene>
    <name evidence="5" type="ORF">CPLU01_05836</name>
</gene>
<dbReference type="Pfam" id="PF00501">
    <property type="entry name" value="AMP-binding"/>
    <property type="match status" value="1"/>
</dbReference>
<protein>
    <submittedName>
        <fullName evidence="5">AMP-binding enzyme</fullName>
    </submittedName>
</protein>
<dbReference type="EMBL" id="WIGO01000063">
    <property type="protein sequence ID" value="KAF6833040.1"/>
    <property type="molecule type" value="Genomic_DNA"/>
</dbReference>
<feature type="domain" description="AMP-dependent synthetase/ligase" evidence="3">
    <location>
        <begin position="13"/>
        <end position="370"/>
    </location>
</feature>
<evidence type="ECO:0000259" key="3">
    <source>
        <dbReference type="Pfam" id="PF00501"/>
    </source>
</evidence>
<evidence type="ECO:0000256" key="2">
    <source>
        <dbReference type="ARBA" id="ARBA00022598"/>
    </source>
</evidence>
<proteinExistence type="inferred from homology"/>
<dbReference type="Gene3D" id="3.40.50.12780">
    <property type="entry name" value="N-terminal domain of ligase-like"/>
    <property type="match status" value="1"/>
</dbReference>
<organism evidence="5 6">
    <name type="scientific">Colletotrichum plurivorum</name>
    <dbReference type="NCBI Taxonomy" id="2175906"/>
    <lineage>
        <taxon>Eukaryota</taxon>
        <taxon>Fungi</taxon>
        <taxon>Dikarya</taxon>
        <taxon>Ascomycota</taxon>
        <taxon>Pezizomycotina</taxon>
        <taxon>Sordariomycetes</taxon>
        <taxon>Hypocreomycetidae</taxon>
        <taxon>Glomerellales</taxon>
        <taxon>Glomerellaceae</taxon>
        <taxon>Colletotrichum</taxon>
        <taxon>Colletotrichum orchidearum species complex</taxon>
    </lineage>
</organism>